<dbReference type="InterPro" id="IPR029034">
    <property type="entry name" value="Cystine-knot_cytokine"/>
</dbReference>
<evidence type="ECO:0000313" key="14">
    <source>
        <dbReference type="Ensembl" id="ENSSBOP00000017100.1"/>
    </source>
</evidence>
<keyword evidence="7 10" id="KW-0339">Growth factor</keyword>
<dbReference type="InterPro" id="IPR003942">
    <property type="entry name" value="LRDF"/>
</dbReference>
<dbReference type="Gene3D" id="2.10.90.10">
    <property type="entry name" value="Cystine-knot cytokines"/>
    <property type="match status" value="1"/>
</dbReference>
<keyword evidence="3 10" id="KW-0217">Developmental protein</keyword>
<evidence type="ECO:0000256" key="6">
    <source>
        <dbReference type="ARBA" id="ARBA00022729"/>
    </source>
</evidence>
<dbReference type="GeneTree" id="ENSGT00390000010056"/>
<evidence type="ECO:0000256" key="12">
    <source>
        <dbReference type="SAM" id="SignalP"/>
    </source>
</evidence>
<dbReference type="PROSITE" id="PS51362">
    <property type="entry name" value="TGF_BETA_2"/>
    <property type="match status" value="1"/>
</dbReference>
<dbReference type="OMA" id="SCAWDGV"/>
<dbReference type="Gene3D" id="2.60.120.970">
    <property type="match status" value="1"/>
</dbReference>
<protein>
    <recommendedName>
        <fullName evidence="10">Left-right determination factor</fullName>
    </recommendedName>
</protein>
<keyword evidence="9" id="KW-0325">Glycoprotein</keyword>
<evidence type="ECO:0000256" key="11">
    <source>
        <dbReference type="RuleBase" id="RU000354"/>
    </source>
</evidence>
<dbReference type="CDD" id="cd13758">
    <property type="entry name" value="TGF_beta_LEFTY1_2"/>
    <property type="match status" value="1"/>
</dbReference>
<sequence>MRPLWLCWILWVLPLAGPGVALTGEQLLGRLLRQLQLSEVPVLDRADMEELAIPAHVRAQYVALLQHSHRDRSRGKRFSQRFQEVAGRFLASEASTHLLVFSMEQRLPPNRELVQAVLRLFQEPVPRTAPHRHGRLSPRSDRARVTVEWLSVRDDGSNRTSLIDSRLVSVHESGWKAFDVTEAVNFWQQLSRPRQPLLLQVSVQREHLGPGASEAHRLVRFAAQGTPAGRGEPQLELHTLDLRDYGAQGDCDPEAPVTEGTRCCRQEMYIDLQGMKWAKNWVLEPPGFLAYECVGTCQQPPEALAFKWPVLGPRQCIASETASLPMIVSIKEGGRTRPQVVSLPNMRVQKCSCASDGALVPRRLQPGGT</sequence>
<proteinExistence type="inferred from homology"/>
<accession>A0A2K6TBU5</accession>
<dbReference type="PANTHER" id="PTHR11848">
    <property type="entry name" value="TGF-BETA FAMILY"/>
    <property type="match status" value="1"/>
</dbReference>
<evidence type="ECO:0000259" key="13">
    <source>
        <dbReference type="PROSITE" id="PS51362"/>
    </source>
</evidence>
<dbReference type="Pfam" id="PF00688">
    <property type="entry name" value="TGFb_propeptide"/>
    <property type="match status" value="1"/>
</dbReference>
<dbReference type="InterPro" id="IPR001111">
    <property type="entry name" value="TGF-b_propeptide"/>
</dbReference>
<dbReference type="GO" id="GO:0008083">
    <property type="term" value="F:growth factor activity"/>
    <property type="evidence" value="ECO:0007669"/>
    <property type="project" value="UniProtKB-UniRule"/>
</dbReference>
<reference evidence="14" key="2">
    <citation type="submission" date="2025-09" db="UniProtKB">
        <authorList>
            <consortium name="Ensembl"/>
        </authorList>
    </citation>
    <scope>IDENTIFICATION</scope>
</reference>
<keyword evidence="6 12" id="KW-0732">Signal</keyword>
<dbReference type="PRINTS" id="PR01427">
    <property type="entry name" value="TGFBETA4"/>
</dbReference>
<evidence type="ECO:0000256" key="2">
    <source>
        <dbReference type="ARBA" id="ARBA00006656"/>
    </source>
</evidence>
<feature type="chain" id="PRO_5014369336" description="Left-right determination factor" evidence="12">
    <location>
        <begin position="22"/>
        <end position="369"/>
    </location>
</feature>
<dbReference type="KEGG" id="sbq:101028715"/>
<dbReference type="PANTHER" id="PTHR11848:SF226">
    <property type="entry name" value="LEFT-RIGHT DETERMINATION FACTOR"/>
    <property type="match status" value="1"/>
</dbReference>
<evidence type="ECO:0000256" key="5">
    <source>
        <dbReference type="ARBA" id="ARBA00022525"/>
    </source>
</evidence>
<feature type="domain" description="TGF-beta family profile" evidence="13">
    <location>
        <begin position="240"/>
        <end position="354"/>
    </location>
</feature>
<keyword evidence="5 10" id="KW-0964">Secreted</keyword>
<name>A0A2K6TBU5_SAIBB</name>
<comment type="similarity">
    <text evidence="2 10 11">Belongs to the TGF-beta family.</text>
</comment>
<evidence type="ECO:0000256" key="8">
    <source>
        <dbReference type="ARBA" id="ARBA00023157"/>
    </source>
</evidence>
<evidence type="ECO:0000256" key="4">
    <source>
        <dbReference type="ARBA" id="ARBA00022514"/>
    </source>
</evidence>
<evidence type="ECO:0000256" key="7">
    <source>
        <dbReference type="ARBA" id="ARBA00023030"/>
    </source>
</evidence>
<dbReference type="SUPFAM" id="SSF57501">
    <property type="entry name" value="Cystine-knot cytokines"/>
    <property type="match status" value="1"/>
</dbReference>
<dbReference type="GO" id="GO:0005615">
    <property type="term" value="C:extracellular space"/>
    <property type="evidence" value="ECO:0007669"/>
    <property type="project" value="UniProtKB-UniRule"/>
</dbReference>
<dbReference type="GO" id="GO:0009948">
    <property type="term" value="P:anterior/posterior axis specification"/>
    <property type="evidence" value="ECO:0007669"/>
    <property type="project" value="TreeGrafter"/>
</dbReference>
<keyword evidence="8" id="KW-1015">Disulfide bond</keyword>
<dbReference type="PROSITE" id="PS00250">
    <property type="entry name" value="TGF_BETA_1"/>
    <property type="match status" value="1"/>
</dbReference>
<dbReference type="InterPro" id="IPR017948">
    <property type="entry name" value="TGFb_CS"/>
</dbReference>
<dbReference type="STRING" id="39432.ENSSBOP00000017100"/>
<feature type="signal peptide" evidence="12">
    <location>
        <begin position="1"/>
        <end position="21"/>
    </location>
</feature>
<evidence type="ECO:0000256" key="3">
    <source>
        <dbReference type="ARBA" id="ARBA00022473"/>
    </source>
</evidence>
<evidence type="ECO:0000256" key="9">
    <source>
        <dbReference type="ARBA" id="ARBA00023180"/>
    </source>
</evidence>
<keyword evidence="15" id="KW-1185">Reference proteome</keyword>
<dbReference type="FunFam" id="2.60.120.970:FF:000015">
    <property type="entry name" value="Left-right determination factor"/>
    <property type="match status" value="1"/>
</dbReference>
<dbReference type="Proteomes" id="UP000233220">
    <property type="component" value="Unplaced"/>
</dbReference>
<evidence type="ECO:0000256" key="1">
    <source>
        <dbReference type="ARBA" id="ARBA00004613"/>
    </source>
</evidence>
<dbReference type="Ensembl" id="ENSSBOT00000033907.1">
    <property type="protein sequence ID" value="ENSSBOP00000017100.1"/>
    <property type="gene ID" value="ENSSBOG00000025223.1"/>
</dbReference>
<organism evidence="14 15">
    <name type="scientific">Saimiri boliviensis boliviensis</name>
    <name type="common">Bolivian squirrel monkey</name>
    <dbReference type="NCBI Taxonomy" id="39432"/>
    <lineage>
        <taxon>Eukaryota</taxon>
        <taxon>Metazoa</taxon>
        <taxon>Chordata</taxon>
        <taxon>Craniata</taxon>
        <taxon>Vertebrata</taxon>
        <taxon>Euteleostomi</taxon>
        <taxon>Mammalia</taxon>
        <taxon>Eutheria</taxon>
        <taxon>Euarchontoglires</taxon>
        <taxon>Primates</taxon>
        <taxon>Haplorrhini</taxon>
        <taxon>Platyrrhini</taxon>
        <taxon>Cebidae</taxon>
        <taxon>Saimiriinae</taxon>
        <taxon>Saimiri</taxon>
    </lineage>
</organism>
<dbReference type="Pfam" id="PF00019">
    <property type="entry name" value="TGF_beta"/>
    <property type="match status" value="1"/>
</dbReference>
<dbReference type="PIRSF" id="PIRSF037402">
    <property type="entry name" value="TGFb4"/>
    <property type="match status" value="1"/>
</dbReference>
<dbReference type="AlphaFoldDB" id="A0A2K6TBU5"/>
<dbReference type="FunFam" id="2.10.90.10:FF:000028">
    <property type="entry name" value="Left-right determination factor"/>
    <property type="match status" value="1"/>
</dbReference>
<reference evidence="14" key="1">
    <citation type="submission" date="2025-08" db="UniProtKB">
        <authorList>
            <consortium name="Ensembl"/>
        </authorList>
    </citation>
    <scope>IDENTIFICATION</scope>
</reference>
<dbReference type="SMART" id="SM00204">
    <property type="entry name" value="TGFB"/>
    <property type="match status" value="1"/>
</dbReference>
<comment type="subcellular location">
    <subcellularLocation>
        <location evidence="1 10">Secreted</location>
    </subcellularLocation>
</comment>
<dbReference type="GO" id="GO:0005125">
    <property type="term" value="F:cytokine activity"/>
    <property type="evidence" value="ECO:0007669"/>
    <property type="project" value="UniProtKB-UniRule"/>
</dbReference>
<evidence type="ECO:0000256" key="10">
    <source>
        <dbReference type="PIRNR" id="PIRNR037402"/>
    </source>
</evidence>
<dbReference type="GO" id="GO:0005160">
    <property type="term" value="F:transforming growth factor beta receptor binding"/>
    <property type="evidence" value="ECO:0007669"/>
    <property type="project" value="InterPro"/>
</dbReference>
<evidence type="ECO:0000313" key="15">
    <source>
        <dbReference type="Proteomes" id="UP000233220"/>
    </source>
</evidence>
<dbReference type="InterPro" id="IPR001839">
    <property type="entry name" value="TGF-b_C"/>
</dbReference>
<keyword evidence="4 10" id="KW-0202">Cytokine</keyword>
<dbReference type="InterPro" id="IPR015615">
    <property type="entry name" value="TGF-beta-rel"/>
</dbReference>